<dbReference type="eggNOG" id="COG1132">
    <property type="taxonomic scope" value="Bacteria"/>
</dbReference>
<evidence type="ECO:0000256" key="3">
    <source>
        <dbReference type="ARBA" id="ARBA00022475"/>
    </source>
</evidence>
<evidence type="ECO:0000256" key="8">
    <source>
        <dbReference type="ARBA" id="ARBA00023136"/>
    </source>
</evidence>
<dbReference type="SMART" id="SM00382">
    <property type="entry name" value="AAA"/>
    <property type="match status" value="1"/>
</dbReference>
<dbReference type="GO" id="GO:0015421">
    <property type="term" value="F:ABC-type oligopeptide transporter activity"/>
    <property type="evidence" value="ECO:0007669"/>
    <property type="project" value="TreeGrafter"/>
</dbReference>
<dbReference type="GO" id="GO:0005886">
    <property type="term" value="C:plasma membrane"/>
    <property type="evidence" value="ECO:0007669"/>
    <property type="project" value="UniProtKB-SubCell"/>
</dbReference>
<gene>
    <name evidence="12" type="primary">msbA</name>
    <name evidence="12" type="ORF">P856_548</name>
</gene>
<dbReference type="PROSITE" id="PS50929">
    <property type="entry name" value="ABC_TM1F"/>
    <property type="match status" value="1"/>
</dbReference>
<dbReference type="InterPro" id="IPR027417">
    <property type="entry name" value="P-loop_NTPase"/>
</dbReference>
<dbReference type="GO" id="GO:0005524">
    <property type="term" value="F:ATP binding"/>
    <property type="evidence" value="ECO:0007669"/>
    <property type="project" value="UniProtKB-KW"/>
</dbReference>
<dbReference type="InterPro" id="IPR036640">
    <property type="entry name" value="ABC1_TM_sf"/>
</dbReference>
<evidence type="ECO:0000256" key="7">
    <source>
        <dbReference type="ARBA" id="ARBA00022989"/>
    </source>
</evidence>
<feature type="transmembrane region" description="Helical" evidence="9">
    <location>
        <begin position="103"/>
        <end position="124"/>
    </location>
</feature>
<dbReference type="Proteomes" id="UP000018700">
    <property type="component" value="Chromosome"/>
</dbReference>
<keyword evidence="2" id="KW-0813">Transport</keyword>
<dbReference type="SUPFAM" id="SSF52540">
    <property type="entry name" value="P-loop containing nucleoside triphosphate hydrolases"/>
    <property type="match status" value="1"/>
</dbReference>
<dbReference type="Pfam" id="PF00005">
    <property type="entry name" value="ABC_tran"/>
    <property type="match status" value="1"/>
</dbReference>
<feature type="transmembrane region" description="Helical" evidence="9">
    <location>
        <begin position="185"/>
        <end position="202"/>
    </location>
</feature>
<accession>V9TUD7</accession>
<evidence type="ECO:0000256" key="2">
    <source>
        <dbReference type="ARBA" id="ARBA00022448"/>
    </source>
</evidence>
<keyword evidence="7 9" id="KW-1133">Transmembrane helix</keyword>
<dbReference type="PROSITE" id="PS50893">
    <property type="entry name" value="ABC_TRANSPORTER_2"/>
    <property type="match status" value="1"/>
</dbReference>
<dbReference type="SUPFAM" id="SSF90123">
    <property type="entry name" value="ABC transporter transmembrane region"/>
    <property type="match status" value="1"/>
</dbReference>
<dbReference type="Gene3D" id="1.20.1560.10">
    <property type="entry name" value="ABC transporter type 1, transmembrane domain"/>
    <property type="match status" value="1"/>
</dbReference>
<evidence type="ECO:0000313" key="12">
    <source>
        <dbReference type="EMBL" id="AHC73762.1"/>
    </source>
</evidence>
<protein>
    <submittedName>
        <fullName evidence="12">Lipid A export ATP-binding/permease protein msbA</fullName>
    </submittedName>
</protein>
<evidence type="ECO:0000256" key="4">
    <source>
        <dbReference type="ARBA" id="ARBA00022692"/>
    </source>
</evidence>
<keyword evidence="5" id="KW-0547">Nucleotide-binding</keyword>
<evidence type="ECO:0000259" key="10">
    <source>
        <dbReference type="PROSITE" id="PS50893"/>
    </source>
</evidence>
<keyword evidence="4 9" id="KW-0812">Transmembrane</keyword>
<keyword evidence="8 9" id="KW-0472">Membrane</keyword>
<evidence type="ECO:0000256" key="9">
    <source>
        <dbReference type="SAM" id="Phobius"/>
    </source>
</evidence>
<organism evidence="12 13">
    <name type="scientific">Candidatus Endolissoclinum faulkneri L5</name>
    <dbReference type="NCBI Taxonomy" id="1401328"/>
    <lineage>
        <taxon>Bacteria</taxon>
        <taxon>Pseudomonadati</taxon>
        <taxon>Pseudomonadota</taxon>
        <taxon>Alphaproteobacteria</taxon>
        <taxon>Rhodospirillales</taxon>
        <taxon>Rhodospirillaceae</taxon>
        <taxon>Candidatus Endolissoclinum</taxon>
    </lineage>
</organism>
<keyword evidence="3" id="KW-1003">Cell membrane</keyword>
<dbReference type="KEGG" id="efk:P856_548"/>
<dbReference type="InterPro" id="IPR003593">
    <property type="entry name" value="AAA+_ATPase"/>
</dbReference>
<feature type="transmembrane region" description="Helical" evidence="9">
    <location>
        <begin position="208"/>
        <end position="225"/>
    </location>
</feature>
<keyword evidence="6 12" id="KW-0067">ATP-binding</keyword>
<dbReference type="PANTHER" id="PTHR43394">
    <property type="entry name" value="ATP-DEPENDENT PERMEASE MDL1, MITOCHONDRIAL"/>
    <property type="match status" value="1"/>
</dbReference>
<dbReference type="AlphaFoldDB" id="V9TUD7"/>
<evidence type="ECO:0000256" key="6">
    <source>
        <dbReference type="ARBA" id="ARBA00022840"/>
    </source>
</evidence>
<sequence>MRFHQAARRIVSVIISSILAIFRKPTVNKIRNQMIGINHKKIKILLKDTCTDLLLFRLWKTFVQVYAKWLVYATIAMVMVALTTAVTAWLMDPIVDKVFVERNYSMLWLVSFAVMITFAVKALASFFQEALLAKVGGRIVADVQLRLFIHIINQDIAFFQSQSTGVLVSHFTVNVQALRQTASSAIVGLIRDGLSAIFLFGVMIYQDWQLSLIALLITPITILPIQKLGKHMRQVSSVVQVCMGNLTTLLNQSFQSIRVIKAYVMERSETKRIYALSNEIYQITYQQSLVRAAVQPIVDGFGGLAIAAIIVYGGYQVIEERTTPGAFFSFITAILMIYQPLRGLGKVSTTLQEGLAAAERLFVLFDYRSNTVEAPYAKAMVRAPADIALKDVRFSYSEGNEALAGINLVAPAGKITALVGPSGAGKSTIINLIPRFFDVDSGSVTIGGSDVRALTINSLRDSIALVSQEIVLFDDTVAENIRFARSEATDEELHAAAQVAAHSFITSLPKGYNTRIGECGLKLSGGQRQRIAITRAILKNAPILLLDEATNALDSESERQIHNAIVKLMKNRTVLISTHRISTLLEADVIHAVEGGKVVESGNHQALMKIGGTYAQLYARQSQNSLK</sequence>
<feature type="transmembrane region" description="Helical" evidence="9">
    <location>
        <begin position="297"/>
        <end position="318"/>
    </location>
</feature>
<dbReference type="PATRIC" id="fig|1401328.3.peg.542"/>
<name>V9TUD7_9PROT</name>
<keyword evidence="13" id="KW-1185">Reference proteome</keyword>
<dbReference type="InterPro" id="IPR039421">
    <property type="entry name" value="Type_1_exporter"/>
</dbReference>
<dbReference type="EMBL" id="CP006745">
    <property type="protein sequence ID" value="AHC73762.1"/>
    <property type="molecule type" value="Genomic_DNA"/>
</dbReference>
<comment type="subcellular location">
    <subcellularLocation>
        <location evidence="1">Cell membrane</location>
        <topology evidence="1">Multi-pass membrane protein</topology>
    </subcellularLocation>
</comment>
<dbReference type="InterPro" id="IPR011527">
    <property type="entry name" value="ABC1_TM_dom"/>
</dbReference>
<dbReference type="Pfam" id="PF00664">
    <property type="entry name" value="ABC_membrane"/>
    <property type="match status" value="1"/>
</dbReference>
<dbReference type="FunFam" id="3.40.50.300:FF:000221">
    <property type="entry name" value="Multidrug ABC transporter ATP-binding protein"/>
    <property type="match status" value="1"/>
</dbReference>
<evidence type="ECO:0000313" key="13">
    <source>
        <dbReference type="Proteomes" id="UP000018700"/>
    </source>
</evidence>
<feature type="transmembrane region" description="Helical" evidence="9">
    <location>
        <begin position="69"/>
        <end position="91"/>
    </location>
</feature>
<reference evidence="12 13" key="1">
    <citation type="journal article" date="2013" name="PLoS ONE">
        <title>Bacterial endosymbiosis in a chordate host: long-term co-evolution and conservation of secondary metabolism.</title>
        <authorList>
            <person name="Kwan J.C."/>
            <person name="Schmidt E.W."/>
        </authorList>
    </citation>
    <scope>NUCLEOTIDE SEQUENCE [LARGE SCALE GENOMIC DNA]</scope>
    <source>
        <strain evidence="13">faulkneri L5</strain>
    </source>
</reference>
<dbReference type="PANTHER" id="PTHR43394:SF1">
    <property type="entry name" value="ATP-BINDING CASSETTE SUB-FAMILY B MEMBER 10, MITOCHONDRIAL"/>
    <property type="match status" value="1"/>
</dbReference>
<evidence type="ECO:0000259" key="11">
    <source>
        <dbReference type="PROSITE" id="PS50929"/>
    </source>
</evidence>
<dbReference type="CDD" id="cd18552">
    <property type="entry name" value="ABC_6TM_MsbA_like"/>
    <property type="match status" value="1"/>
</dbReference>
<feature type="domain" description="ABC transporter" evidence="10">
    <location>
        <begin position="387"/>
        <end position="620"/>
    </location>
</feature>
<dbReference type="GO" id="GO:0016887">
    <property type="term" value="F:ATP hydrolysis activity"/>
    <property type="evidence" value="ECO:0007669"/>
    <property type="project" value="InterPro"/>
</dbReference>
<evidence type="ECO:0000256" key="5">
    <source>
        <dbReference type="ARBA" id="ARBA00022741"/>
    </source>
</evidence>
<dbReference type="InterPro" id="IPR003439">
    <property type="entry name" value="ABC_transporter-like_ATP-bd"/>
</dbReference>
<dbReference type="HOGENOM" id="CLU_000604_84_3_5"/>
<feature type="domain" description="ABC transmembrane type-1" evidence="11">
    <location>
        <begin position="73"/>
        <end position="353"/>
    </location>
</feature>
<evidence type="ECO:0000256" key="1">
    <source>
        <dbReference type="ARBA" id="ARBA00004651"/>
    </source>
</evidence>
<proteinExistence type="predicted"/>
<dbReference type="STRING" id="1401328.P856_548"/>
<dbReference type="Gene3D" id="3.40.50.300">
    <property type="entry name" value="P-loop containing nucleotide triphosphate hydrolases"/>
    <property type="match status" value="1"/>
</dbReference>